<dbReference type="Proteomes" id="UP000041254">
    <property type="component" value="Unassembled WGS sequence"/>
</dbReference>
<protein>
    <submittedName>
        <fullName evidence="2">Uncharacterized protein</fullName>
    </submittedName>
</protein>
<name>A0A0G4EYM1_VITBC</name>
<dbReference type="VEuPathDB" id="CryptoDB:Vbra_13943"/>
<feature type="signal peptide" evidence="1">
    <location>
        <begin position="1"/>
        <end position="20"/>
    </location>
</feature>
<gene>
    <name evidence="2" type="ORF">Vbra_13943</name>
</gene>
<dbReference type="InParanoid" id="A0A0G4EYM1"/>
<reference evidence="2 3" key="1">
    <citation type="submission" date="2014-11" db="EMBL/GenBank/DDBJ databases">
        <authorList>
            <person name="Zhu J."/>
            <person name="Qi W."/>
            <person name="Song R."/>
        </authorList>
    </citation>
    <scope>NUCLEOTIDE SEQUENCE [LARGE SCALE GENOMIC DNA]</scope>
</reference>
<accession>A0A0G4EYM1</accession>
<feature type="chain" id="PRO_5005188033" evidence="1">
    <location>
        <begin position="21"/>
        <end position="81"/>
    </location>
</feature>
<dbReference type="EMBL" id="CDMY01000344">
    <property type="protein sequence ID" value="CEM03555.1"/>
    <property type="molecule type" value="Genomic_DNA"/>
</dbReference>
<evidence type="ECO:0000256" key="1">
    <source>
        <dbReference type="SAM" id="SignalP"/>
    </source>
</evidence>
<dbReference type="AlphaFoldDB" id="A0A0G4EYM1"/>
<organism evidence="2 3">
    <name type="scientific">Vitrella brassicaformis (strain CCMP3155)</name>
    <dbReference type="NCBI Taxonomy" id="1169540"/>
    <lineage>
        <taxon>Eukaryota</taxon>
        <taxon>Sar</taxon>
        <taxon>Alveolata</taxon>
        <taxon>Colpodellida</taxon>
        <taxon>Vitrellaceae</taxon>
        <taxon>Vitrella</taxon>
    </lineage>
</organism>
<keyword evidence="1" id="KW-0732">Signal</keyword>
<proteinExistence type="predicted"/>
<keyword evidence="3" id="KW-1185">Reference proteome</keyword>
<evidence type="ECO:0000313" key="3">
    <source>
        <dbReference type="Proteomes" id="UP000041254"/>
    </source>
</evidence>
<evidence type="ECO:0000313" key="2">
    <source>
        <dbReference type="EMBL" id="CEM03555.1"/>
    </source>
</evidence>
<sequence>MFIGCRHVFFSLSSIVVARASVRNRIDRWKIALRPFIAGRPAAAVDEWRSARLGGISVTSRTVLEHSWRVVRAPLSGYSAV</sequence>